<keyword evidence="2 4" id="KW-0479">Metal-binding</keyword>
<sequence>MELSPKLLLTGACVLALIGCSPAPVDRPYSRTGELLALSGGDGGPQAACHICHGMQGEGDGDLTPRLAGIERGYLTRQMNFFADGLRNHAQMHWIAKRLTPAEQELVAGYYADMAFQAPPAPASTTCDARAAAIYHQGDPARGMASCASCHGDAGEGIGRGNPAIAGQPARYIAHQLTQWREGKRYGDPQGAMLAAARLLREDEIEAVAVYSASLRGSPGDPGSPAECPPPHRPDR</sequence>
<dbReference type="InterPro" id="IPR036909">
    <property type="entry name" value="Cyt_c-like_dom_sf"/>
</dbReference>
<dbReference type="InterPro" id="IPR009056">
    <property type="entry name" value="Cyt_c-like_dom"/>
</dbReference>
<dbReference type="GO" id="GO:0046872">
    <property type="term" value="F:metal ion binding"/>
    <property type="evidence" value="ECO:0007669"/>
    <property type="project" value="UniProtKB-KW"/>
</dbReference>
<keyword evidence="1 4" id="KW-0349">Heme</keyword>
<feature type="region of interest" description="Disordered" evidence="5">
    <location>
        <begin position="214"/>
        <end position="236"/>
    </location>
</feature>
<dbReference type="OrthoDB" id="9773456at2"/>
<dbReference type="Proteomes" id="UP000469430">
    <property type="component" value="Unassembled WGS sequence"/>
</dbReference>
<dbReference type="PROSITE" id="PS51257">
    <property type="entry name" value="PROKAR_LIPOPROTEIN"/>
    <property type="match status" value="1"/>
</dbReference>
<dbReference type="GO" id="GO:0009055">
    <property type="term" value="F:electron transfer activity"/>
    <property type="evidence" value="ECO:0007669"/>
    <property type="project" value="InterPro"/>
</dbReference>
<name>A0A6I4TQZ5_9SPHN</name>
<dbReference type="Gene3D" id="1.10.760.10">
    <property type="entry name" value="Cytochrome c-like domain"/>
    <property type="match status" value="2"/>
</dbReference>
<dbReference type="GO" id="GO:0020037">
    <property type="term" value="F:heme binding"/>
    <property type="evidence" value="ECO:0007669"/>
    <property type="project" value="InterPro"/>
</dbReference>
<evidence type="ECO:0000256" key="4">
    <source>
        <dbReference type="PROSITE-ProRule" id="PRU00433"/>
    </source>
</evidence>
<comment type="caution">
    <text evidence="7">The sequence shown here is derived from an EMBL/GenBank/DDBJ whole genome shotgun (WGS) entry which is preliminary data.</text>
</comment>
<protein>
    <submittedName>
        <fullName evidence="7">C-type cytochrome</fullName>
    </submittedName>
</protein>
<feature type="domain" description="Cytochrome c" evidence="6">
    <location>
        <begin position="126"/>
        <end position="216"/>
    </location>
</feature>
<dbReference type="RefSeq" id="WP_161389975.1">
    <property type="nucleotide sequence ID" value="NZ_JBHSCP010000001.1"/>
</dbReference>
<organism evidence="7 8">
    <name type="scientific">Croceibacterium xixiisoli</name>
    <dbReference type="NCBI Taxonomy" id="1476466"/>
    <lineage>
        <taxon>Bacteria</taxon>
        <taxon>Pseudomonadati</taxon>
        <taxon>Pseudomonadota</taxon>
        <taxon>Alphaproteobacteria</taxon>
        <taxon>Sphingomonadales</taxon>
        <taxon>Erythrobacteraceae</taxon>
        <taxon>Croceibacterium</taxon>
    </lineage>
</organism>
<accession>A0A6I4TQZ5</accession>
<evidence type="ECO:0000256" key="1">
    <source>
        <dbReference type="ARBA" id="ARBA00022617"/>
    </source>
</evidence>
<evidence type="ECO:0000256" key="2">
    <source>
        <dbReference type="ARBA" id="ARBA00022723"/>
    </source>
</evidence>
<dbReference type="PROSITE" id="PS51007">
    <property type="entry name" value="CYTC"/>
    <property type="match status" value="2"/>
</dbReference>
<evidence type="ECO:0000256" key="5">
    <source>
        <dbReference type="SAM" id="MobiDB-lite"/>
    </source>
</evidence>
<dbReference type="Pfam" id="PF00034">
    <property type="entry name" value="Cytochrom_C"/>
    <property type="match status" value="1"/>
</dbReference>
<proteinExistence type="predicted"/>
<evidence type="ECO:0000313" key="8">
    <source>
        <dbReference type="Proteomes" id="UP000469430"/>
    </source>
</evidence>
<keyword evidence="3 4" id="KW-0408">Iron</keyword>
<reference evidence="7 8" key="1">
    <citation type="submission" date="2019-12" db="EMBL/GenBank/DDBJ databases">
        <title>Genomic-based taxomic classification of the family Erythrobacteraceae.</title>
        <authorList>
            <person name="Xu L."/>
        </authorList>
    </citation>
    <scope>NUCLEOTIDE SEQUENCE [LARGE SCALE GENOMIC DNA]</scope>
    <source>
        <strain evidence="7 8">S36</strain>
    </source>
</reference>
<keyword evidence="8" id="KW-1185">Reference proteome</keyword>
<dbReference type="PANTHER" id="PTHR33751:SF11">
    <property type="entry name" value="BLL4483 PROTEIN"/>
    <property type="match status" value="1"/>
</dbReference>
<evidence type="ECO:0000259" key="6">
    <source>
        <dbReference type="PROSITE" id="PS51007"/>
    </source>
</evidence>
<gene>
    <name evidence="7" type="ORF">GRI97_04905</name>
</gene>
<evidence type="ECO:0000256" key="3">
    <source>
        <dbReference type="ARBA" id="ARBA00023004"/>
    </source>
</evidence>
<dbReference type="SUPFAM" id="SSF46626">
    <property type="entry name" value="Cytochrome c"/>
    <property type="match status" value="2"/>
</dbReference>
<dbReference type="InterPro" id="IPR050597">
    <property type="entry name" value="Cytochrome_c_Oxidase_Subunit"/>
</dbReference>
<evidence type="ECO:0000313" key="7">
    <source>
        <dbReference type="EMBL" id="MXO98322.1"/>
    </source>
</evidence>
<dbReference type="EMBL" id="WTYJ01000001">
    <property type="protein sequence ID" value="MXO98322.1"/>
    <property type="molecule type" value="Genomic_DNA"/>
</dbReference>
<dbReference type="AlphaFoldDB" id="A0A6I4TQZ5"/>
<dbReference type="PANTHER" id="PTHR33751">
    <property type="entry name" value="CBB3-TYPE CYTOCHROME C OXIDASE SUBUNIT FIXP"/>
    <property type="match status" value="1"/>
</dbReference>
<feature type="domain" description="Cytochrome c" evidence="6">
    <location>
        <begin position="28"/>
        <end position="115"/>
    </location>
</feature>